<dbReference type="NCBIfam" id="TIGR04131">
    <property type="entry name" value="Bac_Flav_CTERM"/>
    <property type="match status" value="1"/>
</dbReference>
<evidence type="ECO:0000313" key="2">
    <source>
        <dbReference type="EMBL" id="MBE6264904.1"/>
    </source>
</evidence>
<gene>
    <name evidence="2" type="ORF">E7102_00315</name>
</gene>
<dbReference type="Pfam" id="PF13585">
    <property type="entry name" value="CHU_C"/>
    <property type="match status" value="1"/>
</dbReference>
<dbReference type="Proteomes" id="UP000763088">
    <property type="component" value="Unassembled WGS sequence"/>
</dbReference>
<protein>
    <submittedName>
        <fullName evidence="2">Gliding motility-associated C-terminal domain-containing protein</fullName>
    </submittedName>
</protein>
<sequence>MRFWQILLTVFAMFVSLSASAQSVEISAIYIDDSGVETETRNDFSGQAPLSVSFRANPQDMEGLDPTYEWHFRMEGEGKDMMVRYEENTDYTFTKAGKTYVTLYANLGNEERDSSRICVTISESKLLMPNAFTPNGDTHNDVYKAKEYQSIVEFHAYIFNRWGQKLFEWTNPAEGWDGNYNGSPVKEGVYFVVVKARGADGIVYNIRKDVNLLRGFSKTE</sequence>
<keyword evidence="1" id="KW-0732">Signal</keyword>
<feature type="signal peptide" evidence="1">
    <location>
        <begin position="1"/>
        <end position="21"/>
    </location>
</feature>
<dbReference type="InterPro" id="IPR035986">
    <property type="entry name" value="PKD_dom_sf"/>
</dbReference>
<organism evidence="2 3">
    <name type="scientific">Xylanibacter ruminicola</name>
    <name type="common">Prevotella ruminicola</name>
    <dbReference type="NCBI Taxonomy" id="839"/>
    <lineage>
        <taxon>Bacteria</taxon>
        <taxon>Pseudomonadati</taxon>
        <taxon>Bacteroidota</taxon>
        <taxon>Bacteroidia</taxon>
        <taxon>Bacteroidales</taxon>
        <taxon>Prevotellaceae</taxon>
        <taxon>Xylanibacter</taxon>
    </lineage>
</organism>
<dbReference type="Gene3D" id="2.60.40.10">
    <property type="entry name" value="Immunoglobulins"/>
    <property type="match status" value="1"/>
</dbReference>
<dbReference type="SUPFAM" id="SSF49299">
    <property type="entry name" value="PKD domain"/>
    <property type="match status" value="1"/>
</dbReference>
<dbReference type="AlphaFoldDB" id="A0A928GG56"/>
<dbReference type="EMBL" id="SUYD01000001">
    <property type="protein sequence ID" value="MBE6264904.1"/>
    <property type="molecule type" value="Genomic_DNA"/>
</dbReference>
<accession>A0A928GG56</accession>
<dbReference type="InterPro" id="IPR026341">
    <property type="entry name" value="T9SS_type_B"/>
</dbReference>
<comment type="caution">
    <text evidence="2">The sequence shown here is derived from an EMBL/GenBank/DDBJ whole genome shotgun (WGS) entry which is preliminary data.</text>
</comment>
<reference evidence="2" key="1">
    <citation type="submission" date="2019-04" db="EMBL/GenBank/DDBJ databases">
        <title>Evolution of Biomass-Degrading Anaerobic Consortia Revealed by Metagenomics.</title>
        <authorList>
            <person name="Peng X."/>
        </authorList>
    </citation>
    <scope>NUCLEOTIDE SEQUENCE</scope>
    <source>
        <strain evidence="2">SIG141</strain>
    </source>
</reference>
<name>A0A928GG56_XYLRU</name>
<proteinExistence type="predicted"/>
<dbReference type="InterPro" id="IPR013783">
    <property type="entry name" value="Ig-like_fold"/>
</dbReference>
<evidence type="ECO:0000313" key="3">
    <source>
        <dbReference type="Proteomes" id="UP000763088"/>
    </source>
</evidence>
<evidence type="ECO:0000256" key="1">
    <source>
        <dbReference type="SAM" id="SignalP"/>
    </source>
</evidence>
<feature type="chain" id="PRO_5037463191" evidence="1">
    <location>
        <begin position="22"/>
        <end position="220"/>
    </location>
</feature>